<dbReference type="InterPro" id="IPR008979">
    <property type="entry name" value="Galactose-bd-like_sf"/>
</dbReference>
<keyword evidence="3" id="KW-0326">Glycosidase</keyword>
<name>A0ABV6HF86_9SPHI</name>
<proteinExistence type="inferred from homology"/>
<dbReference type="InterPro" id="IPR041351">
    <property type="entry name" value="Ig_GlcNase"/>
</dbReference>
<comment type="similarity">
    <text evidence="1">Belongs to the glycosyl hydrolase 2 family.</text>
</comment>
<dbReference type="InterPro" id="IPR017853">
    <property type="entry name" value="GH"/>
</dbReference>
<reference evidence="8 9" key="1">
    <citation type="submission" date="2024-09" db="EMBL/GenBank/DDBJ databases">
        <authorList>
            <person name="Sun Q."/>
            <person name="Mori K."/>
        </authorList>
    </citation>
    <scope>NUCLEOTIDE SEQUENCE [LARGE SCALE GENOMIC DNA]</scope>
    <source>
        <strain evidence="8 9">CCM 7765</strain>
    </source>
</reference>
<dbReference type="RefSeq" id="WP_130854546.1">
    <property type="nucleotide sequence ID" value="NZ_JBHLWO010000001.1"/>
</dbReference>
<evidence type="ECO:0000259" key="6">
    <source>
        <dbReference type="Pfam" id="PF18368"/>
    </source>
</evidence>
<dbReference type="Pfam" id="PF18368">
    <property type="entry name" value="Ig_GlcNase"/>
    <property type="match status" value="1"/>
</dbReference>
<dbReference type="SUPFAM" id="SSF49303">
    <property type="entry name" value="beta-Galactosidase/glucuronidase domain"/>
    <property type="match status" value="3"/>
</dbReference>
<dbReference type="Gene3D" id="2.60.120.260">
    <property type="entry name" value="Galactose-binding domain-like"/>
    <property type="match status" value="1"/>
</dbReference>
<dbReference type="PANTHER" id="PTHR43536:SF1">
    <property type="entry name" value="MANNOSYLGLYCOPROTEIN ENDO-BETA-MANNOSIDASE"/>
    <property type="match status" value="1"/>
</dbReference>
<evidence type="ECO:0000259" key="4">
    <source>
        <dbReference type="Pfam" id="PF00703"/>
    </source>
</evidence>
<feature type="domain" description="Glycoside hydrolase family 2 immunoglobulin-like beta-sandwich" evidence="4">
    <location>
        <begin position="251"/>
        <end position="345"/>
    </location>
</feature>
<evidence type="ECO:0000256" key="2">
    <source>
        <dbReference type="ARBA" id="ARBA00022801"/>
    </source>
</evidence>
<feature type="domain" description="Glycoside hydrolase family 2 catalytic" evidence="5">
    <location>
        <begin position="360"/>
        <end position="518"/>
    </location>
</feature>
<dbReference type="InterPro" id="IPR006103">
    <property type="entry name" value="Glyco_hydro_2_cat"/>
</dbReference>
<dbReference type="Proteomes" id="UP001589774">
    <property type="component" value="Unassembled WGS sequence"/>
</dbReference>
<dbReference type="InterPro" id="IPR054593">
    <property type="entry name" value="Beta-mannosidase-like_N2"/>
</dbReference>
<dbReference type="InterPro" id="IPR013783">
    <property type="entry name" value="Ig-like_fold"/>
</dbReference>
<feature type="domain" description="Exo-beta-D-glucosaminidase Ig-fold" evidence="6">
    <location>
        <begin position="776"/>
        <end position="882"/>
    </location>
</feature>
<protein>
    <submittedName>
        <fullName evidence="8">Glycoside hydrolase family 2 TIM barrel-domain containing protein</fullName>
    </submittedName>
</protein>
<dbReference type="Gene3D" id="2.60.40.10">
    <property type="entry name" value="Immunoglobulins"/>
    <property type="match status" value="3"/>
</dbReference>
<dbReference type="EMBL" id="JBHLWO010000001">
    <property type="protein sequence ID" value="MFC0317556.1"/>
    <property type="molecule type" value="Genomic_DNA"/>
</dbReference>
<evidence type="ECO:0000313" key="9">
    <source>
        <dbReference type="Proteomes" id="UP001589774"/>
    </source>
</evidence>
<evidence type="ECO:0000313" key="8">
    <source>
        <dbReference type="EMBL" id="MFC0317556.1"/>
    </source>
</evidence>
<evidence type="ECO:0000256" key="1">
    <source>
        <dbReference type="ARBA" id="ARBA00007401"/>
    </source>
</evidence>
<evidence type="ECO:0000259" key="5">
    <source>
        <dbReference type="Pfam" id="PF02836"/>
    </source>
</evidence>
<dbReference type="InterPro" id="IPR006102">
    <property type="entry name" value="Ig-like_GH2"/>
</dbReference>
<dbReference type="SUPFAM" id="SSF49785">
    <property type="entry name" value="Galactose-binding domain-like"/>
    <property type="match status" value="1"/>
</dbReference>
<feature type="domain" description="Beta-mannosidase-like galactose-binding" evidence="7">
    <location>
        <begin position="54"/>
        <end position="218"/>
    </location>
</feature>
<evidence type="ECO:0000256" key="3">
    <source>
        <dbReference type="ARBA" id="ARBA00023295"/>
    </source>
</evidence>
<dbReference type="GO" id="GO:0016787">
    <property type="term" value="F:hydrolase activity"/>
    <property type="evidence" value="ECO:0007669"/>
    <property type="project" value="UniProtKB-KW"/>
</dbReference>
<dbReference type="InterPro" id="IPR036156">
    <property type="entry name" value="Beta-gal/glucu_dom_sf"/>
</dbReference>
<dbReference type="Pfam" id="PF22666">
    <property type="entry name" value="Glyco_hydro_2_N2"/>
    <property type="match status" value="1"/>
</dbReference>
<gene>
    <name evidence="8" type="ORF">ACFFI0_04520</name>
</gene>
<dbReference type="PANTHER" id="PTHR43536">
    <property type="entry name" value="MANNOSYLGLYCOPROTEIN ENDO-BETA-MANNOSIDASE"/>
    <property type="match status" value="1"/>
</dbReference>
<dbReference type="InterPro" id="IPR043534">
    <property type="entry name" value="EBDG/EBM"/>
</dbReference>
<dbReference type="Gene3D" id="3.20.20.80">
    <property type="entry name" value="Glycosidases"/>
    <property type="match status" value="1"/>
</dbReference>
<comment type="caution">
    <text evidence="8">The sequence shown here is derived from an EMBL/GenBank/DDBJ whole genome shotgun (WGS) entry which is preliminary data.</text>
</comment>
<keyword evidence="2 8" id="KW-0378">Hydrolase</keyword>
<dbReference type="Pfam" id="PF02836">
    <property type="entry name" value="Glyco_hydro_2_C"/>
    <property type="match status" value="1"/>
</dbReference>
<organism evidence="8 9">
    <name type="scientific">Olivibacter oleidegradans</name>
    <dbReference type="NCBI Taxonomy" id="760123"/>
    <lineage>
        <taxon>Bacteria</taxon>
        <taxon>Pseudomonadati</taxon>
        <taxon>Bacteroidota</taxon>
        <taxon>Sphingobacteriia</taxon>
        <taxon>Sphingobacteriales</taxon>
        <taxon>Sphingobacteriaceae</taxon>
        <taxon>Olivibacter</taxon>
    </lineage>
</organism>
<accession>A0ABV6HF86</accession>
<dbReference type="SUPFAM" id="SSF51445">
    <property type="entry name" value="(Trans)glycosidases"/>
    <property type="match status" value="1"/>
</dbReference>
<sequence length="891" mass="101536">MNTAIPSTKTIYLLTLLTLFSLFSFAQSYELNKGWIFRNYKEVSLSGEKLSDPSSVIQGWKPATVPGTVLTGMLNNQEIPDPFFGMNNNKIPDIYTVGRDYYTYWFVNDFEEGIPTGDKQVWLHFRGINYSCEIFLNGKKVNTKPFKGMYIRKRFNITKLLASNGKNRLAVIVYPPDVVGNPNGGQGGDGTIAKNVGLQYTAGWDWIKPIRDRNTGIWDKVTIEKTGAISIIDPHIITEVPGKRETSGIQQPAIIKVSTTLRNAANRPISGALQYRLDGQLVKQSVTLRPQEEKEIKLPDLILKNPKLWWPSNYGQPYLYPMELSFVPNAAKTTSDKKDLKIGIREIQTYWNPHTRSREVAVNGQKIFIKGGNWIISDAMLRFSKERYDAEIRFHRDMNLNLIRIWGGALVERPEFYEACDRYGLLVFQDFWMSGDCNGRWEDPLKKDDQWTRRQYPDDHQLFLESAADMIKMIRNHPSLAFYCGGNEITPPDDILVPLRDSILPKLDGTRWFVDYSNSDAMSQNDIGGNGDGPYGIQDIKTFWADKTWPFNSEVGSVGVGDLESLKRFLPEENQIAPLFTGFNAEGRVQETVDSVWQYHTYIGYGEHIAPYGKTNNLEDFANKAQLVNYNQYRGLMEGFSAHMWDWYTGTIIWKTQNPWTSLRGQMYDYYLDPNAGLYGLRSGSEPLHAMYNPVDGFVSIVNNHFEKRNNIMLVIHAYDMQGKAYPITKVFAFMEPSSVKKIMSIKKQIDELAKDKGAFLRLQLMDAGQHLLSDNFYWLPDAKGYYSGLTDMANCKLDIKVKQITPGEYAVTLANNEHDNIAFFNRLALVDNLTHQRILPTFYSDNYLSVVPGEKKTVMISVDPALTRGKQVVLTNAGWNVKQTAVLISE</sequence>
<evidence type="ECO:0000259" key="7">
    <source>
        <dbReference type="Pfam" id="PF22666"/>
    </source>
</evidence>
<keyword evidence="9" id="KW-1185">Reference proteome</keyword>
<dbReference type="Pfam" id="PF00703">
    <property type="entry name" value="Glyco_hydro_2"/>
    <property type="match status" value="1"/>
</dbReference>